<dbReference type="InterPro" id="IPR032675">
    <property type="entry name" value="LRR_dom_sf"/>
</dbReference>
<dbReference type="PANTHER" id="PTHR33463">
    <property type="entry name" value="NB-ARC DOMAIN-CONTAINING PROTEIN-RELATED"/>
    <property type="match status" value="1"/>
</dbReference>
<dbReference type="InterPro" id="IPR050905">
    <property type="entry name" value="Plant_NBS-LRR"/>
</dbReference>
<dbReference type="EMBL" id="JARBHA010000014">
    <property type="protein sequence ID" value="KAJ9682522.1"/>
    <property type="molecule type" value="Genomic_DNA"/>
</dbReference>
<keyword evidence="3" id="KW-0611">Plant defense</keyword>
<evidence type="ECO:0008006" key="10">
    <source>
        <dbReference type="Google" id="ProtNLM"/>
    </source>
</evidence>
<dbReference type="SUPFAM" id="SSF52058">
    <property type="entry name" value="L domain-like"/>
    <property type="match status" value="1"/>
</dbReference>
<reference evidence="8 9" key="1">
    <citation type="journal article" date="2023" name="BMC Biotechnol.">
        <title>Vitis rotundifolia cv Carlos genome sequencing.</title>
        <authorList>
            <person name="Huff M."/>
            <person name="Hulse-Kemp A."/>
            <person name="Scheffler B."/>
            <person name="Youngblood R."/>
            <person name="Simpson S."/>
            <person name="Babiker E."/>
            <person name="Staton M."/>
        </authorList>
    </citation>
    <scope>NUCLEOTIDE SEQUENCE [LARGE SCALE GENOMIC DNA]</scope>
    <source>
        <tissue evidence="8">Leaf</tissue>
    </source>
</reference>
<feature type="domain" description="Disease resistance protein At4g27190-like leucine-rich repeats" evidence="7">
    <location>
        <begin position="773"/>
        <end position="868"/>
    </location>
</feature>
<evidence type="ECO:0000256" key="1">
    <source>
        <dbReference type="ARBA" id="ARBA00008894"/>
    </source>
</evidence>
<protein>
    <recommendedName>
        <fullName evidence="10">AAA+ ATPase domain-containing protein</fullName>
    </recommendedName>
</protein>
<keyword evidence="9" id="KW-1185">Reference proteome</keyword>
<dbReference type="Pfam" id="PF00931">
    <property type="entry name" value="NB-ARC"/>
    <property type="match status" value="1"/>
</dbReference>
<dbReference type="InterPro" id="IPR002182">
    <property type="entry name" value="NB-ARC"/>
</dbReference>
<gene>
    <name evidence="8" type="ORF">PVL29_018441</name>
</gene>
<dbReference type="GO" id="GO:0006952">
    <property type="term" value="P:defense response"/>
    <property type="evidence" value="ECO:0007669"/>
    <property type="project" value="UniProtKB-KW"/>
</dbReference>
<accession>A0AA39DHM9</accession>
<feature type="domain" description="NB-ARC" evidence="6">
    <location>
        <begin position="158"/>
        <end position="323"/>
    </location>
</feature>
<dbReference type="InterPro" id="IPR042197">
    <property type="entry name" value="Apaf_helical"/>
</dbReference>
<dbReference type="GO" id="GO:0005524">
    <property type="term" value="F:ATP binding"/>
    <property type="evidence" value="ECO:0007669"/>
    <property type="project" value="UniProtKB-KW"/>
</dbReference>
<evidence type="ECO:0000313" key="9">
    <source>
        <dbReference type="Proteomes" id="UP001168098"/>
    </source>
</evidence>
<dbReference type="Proteomes" id="UP001168098">
    <property type="component" value="Unassembled WGS sequence"/>
</dbReference>
<keyword evidence="5" id="KW-0812">Transmembrane</keyword>
<keyword evidence="4" id="KW-0067">ATP-binding</keyword>
<evidence type="ECO:0000256" key="3">
    <source>
        <dbReference type="ARBA" id="ARBA00022821"/>
    </source>
</evidence>
<keyword evidence="5" id="KW-0472">Membrane</keyword>
<evidence type="ECO:0000256" key="4">
    <source>
        <dbReference type="ARBA" id="ARBA00022840"/>
    </source>
</evidence>
<dbReference type="InterPro" id="IPR027417">
    <property type="entry name" value="P-loop_NTPase"/>
</dbReference>
<evidence type="ECO:0000313" key="8">
    <source>
        <dbReference type="EMBL" id="KAJ9682522.1"/>
    </source>
</evidence>
<dbReference type="InterPro" id="IPR057135">
    <property type="entry name" value="At4g27190-like_LRR"/>
</dbReference>
<evidence type="ECO:0000259" key="6">
    <source>
        <dbReference type="Pfam" id="PF00931"/>
    </source>
</evidence>
<name>A0AA39DHM9_VITRO</name>
<dbReference type="SUPFAM" id="SSF52540">
    <property type="entry name" value="P-loop containing nucleoside triphosphate hydrolases"/>
    <property type="match status" value="1"/>
</dbReference>
<sequence>MAEIAVSIVSGVANYLVDPIRRQLGYLIHYNSNTAELREQVEKLGGARRSLQLRVDEANRQGDEILPAVLNWLTSAGSIMQKAEEFIEDEKKANKSCFNGLCPNLISRYQLSRQAKRKGEDVKKSLGEGNFQTISYRPPLAGARYAPGKDYADLASRKQVLKDIMEALRNDDTNMIGVWGMGGVGKTTLVKQVAKLAEDEKLFDQVAVAFVSQTVDLKKIQAQIADVLSFKFVEESESGRAGRLSQRLKKEKKLLIILDDIWAKLDLEAVGIPYGDDHKGCKMVLTSRKHGVLSKEMGTQKNFPVDHLPEDEAWSLFKEKAGESIDKPDLQPTAKEVARKCGGLPIAIVTVAKALKGEDLTTWNDALRRLTRSIETTIEGIEATIFLNLELSYNHLYGDEVKSLFLLCGLLDYGDTPIDKLFKYGVGRDLFENINALEEARDRLHTLINNLKASSLLLDSDDDAYVRMHDVVREVARAIASKDPHSFVVKEDDRFEKWSKTDESKRCASISLNCKVVHELPERLVCPELQFFLLHSNNRSLKIPNTFFEEMKQLKVLDLSKMHFTTLPSSLHSLANLRTLCIDECELGDMGLIGELKKLEVLSLVGSNIKQLPIEIAKLSCLRLLDLTYCRQLEVIPRNVLSSLSQLENLCMEHSSFTHWGDEDISNQESNACLSELKHLSHLTILDVKTRDLKLLPKDLAFENLIRYRIYIGEVWDWYQECKAKRVLRLNKVHKSLHLEDRIGKLLKRTEELYLWELSGTKSVLYDLDGDGFLHLKHLHINRSPEIQYIIDSKGQWVPQHGVFPLLESLILYNLINLEEVCHGPIPIGSFGKLRTLGVTRCHGLKLLLLLSTARGLLQLEKLKIEECSVIQQIITYERESEIIEDDHIGTSMQLFPKLRSLKLRDLPQLINFNFDLDPTSSTSWGRNARSKEMSYQGNLDTSLPFFSHQVCCLTFILPFFFSFTPHFLFVNGLKKKK</sequence>
<dbReference type="PRINTS" id="PR00364">
    <property type="entry name" value="DISEASERSIST"/>
</dbReference>
<organism evidence="8 9">
    <name type="scientific">Vitis rotundifolia</name>
    <name type="common">Muscadine grape</name>
    <dbReference type="NCBI Taxonomy" id="103349"/>
    <lineage>
        <taxon>Eukaryota</taxon>
        <taxon>Viridiplantae</taxon>
        <taxon>Streptophyta</taxon>
        <taxon>Embryophyta</taxon>
        <taxon>Tracheophyta</taxon>
        <taxon>Spermatophyta</taxon>
        <taxon>Magnoliopsida</taxon>
        <taxon>eudicotyledons</taxon>
        <taxon>Gunneridae</taxon>
        <taxon>Pentapetalae</taxon>
        <taxon>rosids</taxon>
        <taxon>Vitales</taxon>
        <taxon>Vitaceae</taxon>
        <taxon>Viteae</taxon>
        <taxon>Vitis</taxon>
    </lineage>
</organism>
<keyword evidence="5" id="KW-1133">Transmembrane helix</keyword>
<comment type="similarity">
    <text evidence="1">Belongs to the disease resistance NB-LRR family.</text>
</comment>
<feature type="transmembrane region" description="Helical" evidence="5">
    <location>
        <begin position="954"/>
        <end position="974"/>
    </location>
</feature>
<evidence type="ECO:0000259" key="7">
    <source>
        <dbReference type="Pfam" id="PF23247"/>
    </source>
</evidence>
<dbReference type="Gene3D" id="3.80.10.10">
    <property type="entry name" value="Ribonuclease Inhibitor"/>
    <property type="match status" value="1"/>
</dbReference>
<dbReference type="AlphaFoldDB" id="A0AA39DHM9"/>
<dbReference type="PANTHER" id="PTHR33463:SF198">
    <property type="entry name" value="RPP4C3"/>
    <property type="match status" value="1"/>
</dbReference>
<keyword evidence="2" id="KW-0547">Nucleotide-binding</keyword>
<dbReference type="Gene3D" id="3.40.50.300">
    <property type="entry name" value="P-loop containing nucleotide triphosphate hydrolases"/>
    <property type="match status" value="1"/>
</dbReference>
<proteinExistence type="inferred from homology"/>
<dbReference type="Gene3D" id="1.10.8.430">
    <property type="entry name" value="Helical domain of apoptotic protease-activating factors"/>
    <property type="match status" value="1"/>
</dbReference>
<evidence type="ECO:0000256" key="5">
    <source>
        <dbReference type="SAM" id="Phobius"/>
    </source>
</evidence>
<dbReference type="Pfam" id="PF23247">
    <property type="entry name" value="LRR_RPS2"/>
    <property type="match status" value="1"/>
</dbReference>
<dbReference type="FunFam" id="3.40.50.300:FF:001091">
    <property type="entry name" value="Probable disease resistance protein At1g61300"/>
    <property type="match status" value="1"/>
</dbReference>
<dbReference type="GO" id="GO:0043531">
    <property type="term" value="F:ADP binding"/>
    <property type="evidence" value="ECO:0007669"/>
    <property type="project" value="InterPro"/>
</dbReference>
<evidence type="ECO:0000256" key="2">
    <source>
        <dbReference type="ARBA" id="ARBA00022741"/>
    </source>
</evidence>
<comment type="caution">
    <text evidence="8">The sequence shown here is derived from an EMBL/GenBank/DDBJ whole genome shotgun (WGS) entry which is preliminary data.</text>
</comment>